<dbReference type="PANTHER" id="PTHR46082:SF6">
    <property type="entry name" value="AAA+ ATPASE DOMAIN-CONTAINING PROTEIN-RELATED"/>
    <property type="match status" value="1"/>
</dbReference>
<dbReference type="Pfam" id="PF13424">
    <property type="entry name" value="TPR_12"/>
    <property type="match status" value="2"/>
</dbReference>
<dbReference type="PANTHER" id="PTHR46082">
    <property type="entry name" value="ATP/GTP-BINDING PROTEIN-RELATED"/>
    <property type="match status" value="1"/>
</dbReference>
<dbReference type="RefSeq" id="WP_235055538.1">
    <property type="nucleotide sequence ID" value="NZ_JAKFHA010000019.1"/>
</dbReference>
<dbReference type="SUPFAM" id="SSF52540">
    <property type="entry name" value="P-loop containing nucleoside triphosphate hydrolases"/>
    <property type="match status" value="1"/>
</dbReference>
<evidence type="ECO:0000313" key="3">
    <source>
        <dbReference type="Proteomes" id="UP001165378"/>
    </source>
</evidence>
<dbReference type="EMBL" id="JAKFHA010000019">
    <property type="protein sequence ID" value="MCF2530869.1"/>
    <property type="molecule type" value="Genomic_DNA"/>
</dbReference>
<dbReference type="InterPro" id="IPR047738">
    <property type="entry name" value="SAV_2336-like_N"/>
</dbReference>
<dbReference type="Gene3D" id="3.40.50.300">
    <property type="entry name" value="P-loop containing nucleotide triphosphate hydrolases"/>
    <property type="match status" value="1"/>
</dbReference>
<accession>A0AA41Q3I5</accession>
<feature type="region of interest" description="Disordered" evidence="1">
    <location>
        <begin position="42"/>
        <end position="118"/>
    </location>
</feature>
<sequence>MPGQLRRILADAGVDLADEELLDVLWLALRMPKGAAAPLARGRDVEAAAAEPSPTAPEPVPPAEARESAAPPPAPQPAPAADDPERKPLYAAVRPPSPRHEARRAGAAQRARPVGVPEAASRVGRDLLLARALRPLKQRVPDPRRLELDEERTVASVAETGIADAEMRPAPARWLSLALVVDDGVSMYLWQRLVADLRTLMEQAGAFRTVQVFGLDSRAADGPTLHTKPFAAAEAGQRLPPGAVNDPNGRTLVLVVSDGVGAAWRDGRMHAALTAWAGHGPTAVVHTLPRRLWAGTGIQAQEWSVTTRQKGGASAGWRVVDRLLPADLAPFPGVAVPVLAMEPGVLGAWARTISSPSAATLLPLLAAPVQQVPRTSRPPAPGTQRPAADAVVGFRSAASPEAYRLAAHLAAIAPVTVPVMHLVREAVGRTTDTGHLAEVLLGGLMRRLPPDQVGGMGFEAVFDFDEAARRTLMATLRGPELLQTAEAVAESLERSSGRGTKFAAWAGDSSGMGRIDETAEGFGWIGKRVLERLGVGVRAHGGTDGSASGKEAPPVGRPAAAPQRTRRNSGIPVMGAFVGRDAELDALDAALAEPGATCVVHGFLGSGKTALAAHWALTRNPTDECWWVKAGGTKVVDASLARLIRPLVGRTGLGSVHVAELAPDVRAVIQDDRILVLDGMRGPEELKRVRELLGDRVRILATTRTALEWGRLLAGVQDLPLQVLDPTDSLRLLERRLAGGAALTDGFETALGLRVCTALGHLPLAVEQVALECNLSEETFSAYVGSLTGFTDVVTAGALVGRGSGPTGQVWRHAVDTVGPEAAELVRAWGWLAPGTLHRDLARALTPRLEHVMRQLQASGLAVAGEEGTYKTPYVVQSLARTPDADDPHRQVGDIRRARDRVVGVLLGTFRSTPLPLRDTTRRALMSHADVVLAGYPEGSETDEFAYLLAWVNSFRAEEGNISTLVQDSRRCVEVLERVWGPDHVETLVARNALAWAHDMTGDVRRAIPLYEETLAGRESLLGEDHPDTLVTRGHLAGAYESSGDLVRAIPLLKRMIADRTRVLGEDHQDTLTSRSNLAGAYLLAGDLEQAITLHTQVLGDRTRVLGEDHPHTLGSRRAQAGAFEEAGNLLRAIPLLEQALLDHRRVLGPDHPDTLACANLLASALDSAGDLTRAVRMKEQTLSDRQRVFGPHHPDTLISMNNLAWTYQSAGELHRSIPLFEETLALSERLLGAADTSTIIVRSNLARAYSAVAEHARATSLSERAVADAGRVMSVNHIDALIVRTRLGHVYGMAGDAVGALRVLDDVKLGFHAIRQPLHPRALIADREKGLALSALGEINTAVVLLESTLTSQQQVLSPGHPEALTTWRDLAWAYRGQWRHDLAEDTLVDLLQDCEEALSPGHPLTRSVRDLLAELRS</sequence>
<proteinExistence type="predicted"/>
<reference evidence="2" key="1">
    <citation type="submission" date="2022-01" db="EMBL/GenBank/DDBJ databases">
        <title>Genome-Based Taxonomic Classification of the Phylum Actinobacteria.</title>
        <authorList>
            <person name="Gao Y."/>
        </authorList>
    </citation>
    <scope>NUCLEOTIDE SEQUENCE</scope>
    <source>
        <strain evidence="2">KLBMP 8922</strain>
    </source>
</reference>
<feature type="region of interest" description="Disordered" evidence="1">
    <location>
        <begin position="540"/>
        <end position="566"/>
    </location>
</feature>
<dbReference type="Gene3D" id="1.25.40.10">
    <property type="entry name" value="Tetratricopeptide repeat domain"/>
    <property type="match status" value="3"/>
</dbReference>
<organism evidence="2 3">
    <name type="scientific">Yinghuangia soli</name>
    <dbReference type="NCBI Taxonomy" id="2908204"/>
    <lineage>
        <taxon>Bacteria</taxon>
        <taxon>Bacillati</taxon>
        <taxon>Actinomycetota</taxon>
        <taxon>Actinomycetes</taxon>
        <taxon>Kitasatosporales</taxon>
        <taxon>Streptomycetaceae</taxon>
        <taxon>Yinghuangia</taxon>
    </lineage>
</organism>
<dbReference type="Proteomes" id="UP001165378">
    <property type="component" value="Unassembled WGS sequence"/>
</dbReference>
<name>A0AA41Q3I5_9ACTN</name>
<evidence type="ECO:0000313" key="2">
    <source>
        <dbReference type="EMBL" id="MCF2530869.1"/>
    </source>
</evidence>
<dbReference type="InterPro" id="IPR011990">
    <property type="entry name" value="TPR-like_helical_dom_sf"/>
</dbReference>
<dbReference type="InterPro" id="IPR027417">
    <property type="entry name" value="P-loop_NTPase"/>
</dbReference>
<comment type="caution">
    <text evidence="2">The sequence shown here is derived from an EMBL/GenBank/DDBJ whole genome shotgun (WGS) entry which is preliminary data.</text>
</comment>
<gene>
    <name evidence="2" type="ORF">LZ495_27155</name>
</gene>
<dbReference type="NCBIfam" id="NF041121">
    <property type="entry name" value="SAV_2336_NTERM"/>
    <property type="match status" value="1"/>
</dbReference>
<evidence type="ECO:0000256" key="1">
    <source>
        <dbReference type="SAM" id="MobiDB-lite"/>
    </source>
</evidence>
<protein>
    <submittedName>
        <fullName evidence="2">Tetratricopeptide repeat protein</fullName>
    </submittedName>
</protein>
<keyword evidence="3" id="KW-1185">Reference proteome</keyword>
<dbReference type="SUPFAM" id="SSF48452">
    <property type="entry name" value="TPR-like"/>
    <property type="match status" value="3"/>
</dbReference>
<dbReference type="Pfam" id="PF13374">
    <property type="entry name" value="TPR_10"/>
    <property type="match status" value="5"/>
</dbReference>
<dbReference type="InterPro" id="IPR053137">
    <property type="entry name" value="NLR-like"/>
</dbReference>